<feature type="region of interest" description="Disordered" evidence="1">
    <location>
        <begin position="1"/>
        <end position="79"/>
    </location>
</feature>
<dbReference type="InterPro" id="IPR010297">
    <property type="entry name" value="DUF900_hydrolase"/>
</dbReference>
<sequence>MASGSEGNRMTPNQSKEGLPFEPSVTPLDDDGTTPQCQEPTATIRLRRVDNTGHPLAPNDSGRMAHRTRAHSAAPETGEQPDVALYTELPPGDHEWRWRPQPAGAHLIALEAGPEKHDYRPGEALAEAPVINAPPEGRDVTATHLPPPVLISLRDEDTDSDRLTPEQQAYFQRNGNNALLFIHGYNVGHGEWGKVLEGLADHWNGKSPKWTDEPLTVYRDADTINDEHDLDLAETDLNNEGAHNWAVSMEYQLNRAAGFTDDDWMPYSRIITVSWPGDTGQTDFMQSEFNANAAGRRLVRLLEQLADAGVGINIITHSLGARVGLTALNILGAIRSQPAIDHLFLWEPAVADNALTNDTARDAHPLGMGVFVNAHKAARRIVVLHSRGDGVLGPTDDEQEQSMWEELISVTPAGWIADAAESVMTGRFMDDLLGTFGGVYTKKWWTFPSFLDNGLGAPLERLYADYMPLQPGRMVTRRGQSWREGPDPEAVNANWERLKADIIAEARNRFDACKACLQNSKPLPRYDLLSPLNHLPIVTKARAEQYADDLRALAERNWYPRQAPRPALGYDGIKPLVESGSDAFDRAIQDMFLAGTVEPVDQSNWLFSHSGMRIPTREIFEKSYQDSIMRAIQEGTGFGNYS</sequence>
<name>A0A2A2I670_9GAMM</name>
<dbReference type="EMBL" id="NMPM01000010">
    <property type="protein sequence ID" value="PAV27072.1"/>
    <property type="molecule type" value="Genomic_DNA"/>
</dbReference>
<organism evidence="2 3">
    <name type="scientific">Tamilnaduibacter salinus</name>
    <dbReference type="NCBI Taxonomy" id="1484056"/>
    <lineage>
        <taxon>Bacteria</taxon>
        <taxon>Pseudomonadati</taxon>
        <taxon>Pseudomonadota</taxon>
        <taxon>Gammaproteobacteria</taxon>
        <taxon>Pseudomonadales</taxon>
        <taxon>Marinobacteraceae</taxon>
        <taxon>Tamilnaduibacter</taxon>
    </lineage>
</organism>
<dbReference type="SUPFAM" id="SSF53474">
    <property type="entry name" value="alpha/beta-Hydrolases"/>
    <property type="match status" value="1"/>
</dbReference>
<comment type="caution">
    <text evidence="2">The sequence shown here is derived from an EMBL/GenBank/DDBJ whole genome shotgun (WGS) entry which is preliminary data.</text>
</comment>
<accession>A0A2A2I670</accession>
<proteinExistence type="predicted"/>
<gene>
    <name evidence="2" type="ORF">CF392_02755</name>
</gene>
<evidence type="ECO:0000313" key="3">
    <source>
        <dbReference type="Proteomes" id="UP000218332"/>
    </source>
</evidence>
<feature type="compositionally biased region" description="Polar residues" evidence="1">
    <location>
        <begin position="1"/>
        <end position="16"/>
    </location>
</feature>
<evidence type="ECO:0000313" key="2">
    <source>
        <dbReference type="EMBL" id="PAV27072.1"/>
    </source>
</evidence>
<dbReference type="Proteomes" id="UP000218332">
    <property type="component" value="Unassembled WGS sequence"/>
</dbReference>
<dbReference type="Pfam" id="PF05990">
    <property type="entry name" value="DUF900"/>
    <property type="match status" value="1"/>
</dbReference>
<reference evidence="2 3" key="1">
    <citation type="submission" date="2017-07" db="EMBL/GenBank/DDBJ databases">
        <title>Tamlnaduibacter salinus (Mi-7) genome sequencing.</title>
        <authorList>
            <person name="Verma A."/>
            <person name="Krishnamurthi S."/>
        </authorList>
    </citation>
    <scope>NUCLEOTIDE SEQUENCE [LARGE SCALE GENOMIC DNA]</scope>
    <source>
        <strain evidence="2 3">Mi-7</strain>
    </source>
</reference>
<dbReference type="Gene3D" id="3.40.50.1820">
    <property type="entry name" value="alpha/beta hydrolase"/>
    <property type="match status" value="1"/>
</dbReference>
<dbReference type="InterPro" id="IPR029058">
    <property type="entry name" value="AB_hydrolase_fold"/>
</dbReference>
<protein>
    <recommendedName>
        <fullName evidence="4">Alpha/beta hydrolase family protein DUF900</fullName>
    </recommendedName>
</protein>
<keyword evidence="3" id="KW-1185">Reference proteome</keyword>
<evidence type="ECO:0000256" key="1">
    <source>
        <dbReference type="SAM" id="MobiDB-lite"/>
    </source>
</evidence>
<dbReference type="AlphaFoldDB" id="A0A2A2I670"/>
<evidence type="ECO:0008006" key="4">
    <source>
        <dbReference type="Google" id="ProtNLM"/>
    </source>
</evidence>